<name>A0A3S4GIA6_SERRU</name>
<keyword evidence="3 10" id="KW-0813">Transport</keyword>
<evidence type="ECO:0000313" key="14">
    <source>
        <dbReference type="Proteomes" id="UP000271603"/>
    </source>
</evidence>
<comment type="similarity">
    <text evidence="2 10">Belongs to the fimbrial export usher family.</text>
</comment>
<dbReference type="InterPro" id="IPR025885">
    <property type="entry name" value="PapC_N"/>
</dbReference>
<keyword evidence="5 10" id="KW-1029">Fimbrium biogenesis</keyword>
<dbReference type="GO" id="GO:0009279">
    <property type="term" value="C:cell outer membrane"/>
    <property type="evidence" value="ECO:0007669"/>
    <property type="project" value="UniProtKB-SubCell"/>
</dbReference>
<dbReference type="PANTHER" id="PTHR30451:SF21">
    <property type="entry name" value="FIMBRIAL USHER DOMAIN-CONTAINING PROTEIN YDET-RELATED"/>
    <property type="match status" value="1"/>
</dbReference>
<dbReference type="Proteomes" id="UP000271603">
    <property type="component" value="Chromosome"/>
</dbReference>
<evidence type="ECO:0000256" key="8">
    <source>
        <dbReference type="ARBA" id="ARBA00023136"/>
    </source>
</evidence>
<dbReference type="InterPro" id="IPR025949">
    <property type="entry name" value="PapC-like_C"/>
</dbReference>
<dbReference type="EMBL" id="LR134155">
    <property type="protein sequence ID" value="VEA70066.1"/>
    <property type="molecule type" value="Genomic_DNA"/>
</dbReference>
<dbReference type="Gene3D" id="3.10.20.410">
    <property type="match status" value="1"/>
</dbReference>
<evidence type="ECO:0000256" key="5">
    <source>
        <dbReference type="ARBA" id="ARBA00022558"/>
    </source>
</evidence>
<dbReference type="PROSITE" id="PS01151">
    <property type="entry name" value="FIMBRIAL_USHER"/>
    <property type="match status" value="1"/>
</dbReference>
<evidence type="ECO:0000256" key="2">
    <source>
        <dbReference type="ARBA" id="ARBA00008064"/>
    </source>
</evidence>
<dbReference type="FunFam" id="2.60.40.2610:FF:000001">
    <property type="entry name" value="Outer membrane fimbrial usher protein"/>
    <property type="match status" value="1"/>
</dbReference>
<dbReference type="InterPro" id="IPR043142">
    <property type="entry name" value="PapC-like_C_sf"/>
</dbReference>
<dbReference type="InterPro" id="IPR018030">
    <property type="entry name" value="Fimbrial_membr_usher_CS"/>
</dbReference>
<evidence type="ECO:0000256" key="6">
    <source>
        <dbReference type="ARBA" id="ARBA00022692"/>
    </source>
</evidence>
<evidence type="ECO:0000256" key="7">
    <source>
        <dbReference type="ARBA" id="ARBA00022729"/>
    </source>
</evidence>
<evidence type="ECO:0000256" key="1">
    <source>
        <dbReference type="ARBA" id="ARBA00004571"/>
    </source>
</evidence>
<dbReference type="Pfam" id="PF13954">
    <property type="entry name" value="PapC_N"/>
    <property type="match status" value="1"/>
</dbReference>
<keyword evidence="8 10" id="KW-0472">Membrane</keyword>
<dbReference type="Gene3D" id="2.60.40.2610">
    <property type="entry name" value="Outer membrane usher protein FimD, plug domain"/>
    <property type="match status" value="1"/>
</dbReference>
<evidence type="ECO:0000256" key="3">
    <source>
        <dbReference type="ARBA" id="ARBA00022448"/>
    </source>
</evidence>
<dbReference type="Pfam" id="PF13953">
    <property type="entry name" value="PapC_C"/>
    <property type="match status" value="1"/>
</dbReference>
<evidence type="ECO:0000256" key="10">
    <source>
        <dbReference type="RuleBase" id="RU003884"/>
    </source>
</evidence>
<evidence type="ECO:0000259" key="12">
    <source>
        <dbReference type="Pfam" id="PF13954"/>
    </source>
</evidence>
<dbReference type="SUPFAM" id="SSF141729">
    <property type="entry name" value="FimD N-terminal domain-like"/>
    <property type="match status" value="1"/>
</dbReference>
<dbReference type="PANTHER" id="PTHR30451">
    <property type="entry name" value="OUTER MEMBRANE USHER PROTEIN"/>
    <property type="match status" value="1"/>
</dbReference>
<dbReference type="InterPro" id="IPR037224">
    <property type="entry name" value="PapC_N_sf"/>
</dbReference>
<evidence type="ECO:0000256" key="9">
    <source>
        <dbReference type="ARBA" id="ARBA00023237"/>
    </source>
</evidence>
<sequence length="860" mass="92838">MTINVCSALPRVSGPEGRPTPLAVLIAVALSVPTQAQARDEFNVRALEIGNPMSVPADLSQFSQAGGQAPGDYRVDIYINGEPQDTQNIKFVAGKSGRLQPELTPAQLADWGVNLASLPAFQGVAPDTSIDDLEKYIPQSTTHFDFSRQRLEITVPQASMNLTAQGAVDPKYWDSGVPALLLGYSFTGGNSWSDAAQGRNDNYFLNLRSGINLGAWRLRNYSTWNYSSGGNNRDGAQSQWDSINTYLQRDVPAIKGQLTLGDSYTPSDVFDSLQFRGAQLASDDNMLPDSLRGFAPTVRGIANSNAKITIRQNGTVIYQTYVPPGAFTINDLYPTSASGDLQVTITEADGSERSFIQPFANVPVMQREGRAKYAFTAGKYRAPNHYNEEPILGQATLIYGLPHDVTAYGGFQTSDDYNALAFGLGFGLGELGSISLDATQAYTTLSDGSNKKGQSYRFQYSKSIAATDSTVTLAGYRYSTKGFYTFSEAMDYQAFDNSNYFNMRNNKRSKLQLNLTQNLMGGEWGALSFSGYQQDYWNAEGYERNLSVGYNNGWNGINYSLLYTYSAYPGRQSDNNQQLALNVSIPLSRWLPNAYANTSATVDKSGRARYQAGFSGSALADNNLNYSVMESYGTHGEGNSGSLSGNYRGPYAQVNGGYNYSRGYQQLSYGLQGAVVAHPYGVTLSQPLSGDMAALALVRAPGAGDAKVQNQTGVYTDWRGYAVVPYLSPYKRSRVALDPASLGDDVDIDTNVQSVVPTAGALVLANFSTRVGQRVLMTLTQNGRPLPFGATVSVDGDDANTGIVGNDGQVYLSGIANQGSLTAKWGNGADKTCRASFTLDNDAKNKSASESVLTVNARCL</sequence>
<keyword evidence="7" id="KW-0732">Signal</keyword>
<feature type="domain" description="PapC-like C-terminal" evidence="11">
    <location>
        <begin position="776"/>
        <end position="840"/>
    </location>
</feature>
<reference evidence="13 14" key="1">
    <citation type="submission" date="2018-12" db="EMBL/GenBank/DDBJ databases">
        <authorList>
            <consortium name="Pathogen Informatics"/>
        </authorList>
    </citation>
    <scope>NUCLEOTIDE SEQUENCE [LARGE SCALE GENOMIC DNA]</scope>
    <source>
        <strain evidence="13 14">NCTC9419</strain>
    </source>
</reference>
<dbReference type="Pfam" id="PF00577">
    <property type="entry name" value="Usher"/>
    <property type="match status" value="1"/>
</dbReference>
<gene>
    <name evidence="13" type="primary">fimD_5</name>
    <name evidence="13" type="ORF">NCTC9419_01558</name>
</gene>
<protein>
    <submittedName>
        <fullName evidence="13">Outer membrane usher protein fimD</fullName>
    </submittedName>
</protein>
<keyword evidence="6 10" id="KW-0812">Transmembrane</keyword>
<dbReference type="AlphaFoldDB" id="A0A3S4GIA6"/>
<proteinExistence type="inferred from homology"/>
<organism evidence="13 14">
    <name type="scientific">Serratia rubidaea</name>
    <name type="common">Serratia marinorubra</name>
    <dbReference type="NCBI Taxonomy" id="61652"/>
    <lineage>
        <taxon>Bacteria</taxon>
        <taxon>Pseudomonadati</taxon>
        <taxon>Pseudomonadota</taxon>
        <taxon>Gammaproteobacteria</taxon>
        <taxon>Enterobacterales</taxon>
        <taxon>Yersiniaceae</taxon>
        <taxon>Serratia</taxon>
    </lineage>
</organism>
<evidence type="ECO:0000259" key="11">
    <source>
        <dbReference type="Pfam" id="PF13953"/>
    </source>
</evidence>
<keyword evidence="9 10" id="KW-0998">Cell outer membrane</keyword>
<comment type="subcellular location">
    <subcellularLocation>
        <location evidence="1 10">Cell outer membrane</location>
        <topology evidence="1 10">Multi-pass membrane protein</topology>
    </subcellularLocation>
</comment>
<dbReference type="Gene3D" id="2.60.40.2070">
    <property type="match status" value="1"/>
</dbReference>
<dbReference type="InterPro" id="IPR000015">
    <property type="entry name" value="Fimb_usher"/>
</dbReference>
<dbReference type="FunFam" id="2.60.40.3110:FF:000001">
    <property type="entry name" value="Putative fimbrial outer membrane usher"/>
    <property type="match status" value="1"/>
</dbReference>
<dbReference type="Gene3D" id="2.60.40.3110">
    <property type="match status" value="1"/>
</dbReference>
<dbReference type="InterPro" id="IPR042186">
    <property type="entry name" value="FimD_plug_dom"/>
</dbReference>
<evidence type="ECO:0000256" key="4">
    <source>
        <dbReference type="ARBA" id="ARBA00022452"/>
    </source>
</evidence>
<accession>A0A3S4GIA6</accession>
<feature type="domain" description="PapC N-terminal" evidence="12">
    <location>
        <begin position="41"/>
        <end position="187"/>
    </location>
</feature>
<evidence type="ECO:0000313" key="13">
    <source>
        <dbReference type="EMBL" id="VEA70066.1"/>
    </source>
</evidence>
<dbReference type="GO" id="GO:0009297">
    <property type="term" value="P:pilus assembly"/>
    <property type="evidence" value="ECO:0007669"/>
    <property type="project" value="InterPro"/>
</dbReference>
<dbReference type="GO" id="GO:0015473">
    <property type="term" value="F:fimbrial usher porin activity"/>
    <property type="evidence" value="ECO:0007669"/>
    <property type="project" value="InterPro"/>
</dbReference>
<keyword evidence="4" id="KW-1134">Transmembrane beta strand</keyword>